<dbReference type="InterPro" id="IPR000195">
    <property type="entry name" value="Rab-GAP-TBC_dom"/>
</dbReference>
<protein>
    <submittedName>
        <fullName evidence="3">TBC1 domain family, member 10C</fullName>
    </submittedName>
</protein>
<feature type="compositionally biased region" description="Basic and acidic residues" evidence="1">
    <location>
        <begin position="1100"/>
        <end position="1126"/>
    </location>
</feature>
<feature type="compositionally biased region" description="Basic and acidic residues" evidence="1">
    <location>
        <begin position="936"/>
        <end position="947"/>
    </location>
</feature>
<dbReference type="PANTHER" id="PTHR47219:SF4">
    <property type="entry name" value="TBC1 DOMAIN FAMILY MEMBER 10A"/>
    <property type="match status" value="1"/>
</dbReference>
<feature type="compositionally biased region" description="Basic and acidic residues" evidence="1">
    <location>
        <begin position="1030"/>
        <end position="1042"/>
    </location>
</feature>
<dbReference type="Pfam" id="PF00566">
    <property type="entry name" value="RabGAP-TBC"/>
    <property type="match status" value="1"/>
</dbReference>
<feature type="compositionally biased region" description="Basic and acidic residues" evidence="1">
    <location>
        <begin position="716"/>
        <end position="726"/>
    </location>
</feature>
<dbReference type="PROSITE" id="PS50086">
    <property type="entry name" value="TBC_RABGAP"/>
    <property type="match status" value="1"/>
</dbReference>
<feature type="compositionally biased region" description="Basic and acidic residues" evidence="1">
    <location>
        <begin position="738"/>
        <end position="750"/>
    </location>
</feature>
<feature type="region of interest" description="Disordered" evidence="1">
    <location>
        <begin position="1"/>
        <end position="30"/>
    </location>
</feature>
<reference evidence="3" key="2">
    <citation type="submission" date="2025-08" db="UniProtKB">
        <authorList>
            <consortium name="Ensembl"/>
        </authorList>
    </citation>
    <scope>IDENTIFICATION</scope>
</reference>
<feature type="compositionally biased region" description="Basic and acidic residues" evidence="1">
    <location>
        <begin position="823"/>
        <end position="832"/>
    </location>
</feature>
<feature type="compositionally biased region" description="Low complexity" evidence="1">
    <location>
        <begin position="958"/>
        <end position="968"/>
    </location>
</feature>
<feature type="compositionally biased region" description="Low complexity" evidence="1">
    <location>
        <begin position="1017"/>
        <end position="1029"/>
    </location>
</feature>
<dbReference type="Proteomes" id="UP000472265">
    <property type="component" value="Chromosome 18"/>
</dbReference>
<feature type="region of interest" description="Disordered" evidence="1">
    <location>
        <begin position="458"/>
        <end position="798"/>
    </location>
</feature>
<dbReference type="PANTHER" id="PTHR47219">
    <property type="entry name" value="RAB GTPASE-ACTIVATING PROTEIN 1-LIKE"/>
    <property type="match status" value="1"/>
</dbReference>
<feature type="compositionally biased region" description="Basic and acidic residues" evidence="1">
    <location>
        <begin position="468"/>
        <end position="493"/>
    </location>
</feature>
<feature type="compositionally biased region" description="Basic and acidic residues" evidence="1">
    <location>
        <begin position="518"/>
        <end position="535"/>
    </location>
</feature>
<feature type="compositionally biased region" description="Polar residues" evidence="1">
    <location>
        <begin position="506"/>
        <end position="515"/>
    </location>
</feature>
<dbReference type="AlphaFoldDB" id="A0A671V6P2"/>
<feature type="compositionally biased region" description="Low complexity" evidence="1">
    <location>
        <begin position="634"/>
        <end position="652"/>
    </location>
</feature>
<reference evidence="3" key="3">
    <citation type="submission" date="2025-09" db="UniProtKB">
        <authorList>
            <consortium name="Ensembl"/>
        </authorList>
    </citation>
    <scope>IDENTIFICATION</scope>
</reference>
<feature type="compositionally biased region" description="Polar residues" evidence="1">
    <location>
        <begin position="653"/>
        <end position="669"/>
    </location>
</feature>
<dbReference type="Gene3D" id="1.10.10.750">
    <property type="entry name" value="Ypt/Rab-GAP domain of gyp1p, domain 1"/>
    <property type="match status" value="1"/>
</dbReference>
<evidence type="ECO:0000313" key="3">
    <source>
        <dbReference type="Ensembl" id="ENSSAUP00010021975.1"/>
    </source>
</evidence>
<keyword evidence="4" id="KW-1185">Reference proteome</keyword>
<feature type="compositionally biased region" description="Acidic residues" evidence="1">
    <location>
        <begin position="615"/>
        <end position="629"/>
    </location>
</feature>
<dbReference type="Gene3D" id="1.10.472.80">
    <property type="entry name" value="Ypt/Rab-GAP domain of gyp1p, domain 3"/>
    <property type="match status" value="1"/>
</dbReference>
<dbReference type="InterPro" id="IPR050302">
    <property type="entry name" value="Rab_GAP_TBC_domain"/>
</dbReference>
<name>A0A671V6P2_SPAAU</name>
<feature type="compositionally biased region" description="Low complexity" evidence="1">
    <location>
        <begin position="18"/>
        <end position="28"/>
    </location>
</feature>
<feature type="compositionally biased region" description="Polar residues" evidence="1">
    <location>
        <begin position="1151"/>
        <end position="1167"/>
    </location>
</feature>
<feature type="compositionally biased region" description="Basic and acidic residues" evidence="1">
    <location>
        <begin position="1137"/>
        <end position="1148"/>
    </location>
</feature>
<evidence type="ECO:0000256" key="1">
    <source>
        <dbReference type="SAM" id="MobiDB-lite"/>
    </source>
</evidence>
<feature type="compositionally biased region" description="Basic and acidic residues" evidence="1">
    <location>
        <begin position="581"/>
        <end position="601"/>
    </location>
</feature>
<feature type="domain" description="Rab-GAP TBC" evidence="2">
    <location>
        <begin position="88"/>
        <end position="276"/>
    </location>
</feature>
<sequence>MLSPSSPAQKSLCDEDGSSGSDAGSEAGLEPETDRFGFIVTNGSTAGSVGPPPELVRQREAKWINIMVQWDRILLKKTSKVKIQCQKGIPASLKAKCWPLLCGATDRMKQNEKLYESLDSQPALQSWVDVIERDLDRQFPFHEMFLSKDGHGQRGLFRVLKAYTQYQPEEGYCQAQGPVAAVLLMNMPAEEAFWCLVQISEQYLPGYYSPLLEGVLFDAAMLTWVLKRTCHAAYKHLQHHGVEPLMFATDWLMCLFTRHLPFNTLLRVWDLFFCYGVRVLLQVAVVLVRRVLGRADQRKQCQGQMETLERLRGVREHVQDEEDAFIAEVCSVPLSAKDLEKQTEKELEKWRKDRPSSTFDPRRRCLGYRMAWARARQHEEEQNRKDREKGNLSVPIARSASTLSLSPSMLRNRWKKGGKANAGEWEGGGNRVVRHLSMGAKEDLRSWADMNFKKVQGVQEEEDVFSEEQQKQSEPKMTEQIEQKESEKMDDIQKIPTEQVEETVIVSEQTEQAESIVTEDKGDEVKETEESKEINVEAEQTKSQTEDQTLENIPGQIEELDSCNHSQNLEKQSQEDTDQETEVKDEYKEPEHEVESDHTAAVDENQMEMQKDADANTEAETEESVDPSEEQMIQAESTETETVQQVDTVAEVSATTETSPGSDTDTGGESDTPALKDPSAESGTHQQQEAITETDNSSKVDTFDGKYHSTESLAETDTKEEPHAQTETETEELAQTQEKVEEGQDAHSEAEIVELESEQHRDSQKEAETLILCTPECTQPEGDLADAETGAGTPISNDTVTEAGEAIAQYSEEECEAVASEPSQEKETHSDVENYQTQAEETPTETTDSIALPQKEASSAETEEVNLTAEHDGSSGEVSTTEETPPEQPKVQAAEGAVVEEGRTEKVQENTQMEEDVFISTEPRDSKNTDSNPQVQEKESPPVKDQTELGDSSLTQASQGSRSSRSSGDFCIRRSSTSRGSKLVRRLSEDLFTMPEKTSQSESIPDQPEVKLTEVNPTQTPPSEATSSPSEERTEVQQEPHKRFGLFRRLRGGEQPKKTKTKGKMQVPKILIQDFSDVTGTVEEVAEEKLSSRERRRRRREQERREKEEERLRKKRDKELEKERRKPQTRGKSFQVQKEKGSSDEPHPAKSGSQTLRYSASLSESYF</sequence>
<dbReference type="SMART" id="SM00164">
    <property type="entry name" value="TBC"/>
    <property type="match status" value="1"/>
</dbReference>
<feature type="compositionally biased region" description="Basic and acidic residues" evidence="1">
    <location>
        <begin position="757"/>
        <end position="768"/>
    </location>
</feature>
<feature type="compositionally biased region" description="Basic and acidic residues" evidence="1">
    <location>
        <begin position="696"/>
        <end position="709"/>
    </location>
</feature>
<feature type="compositionally biased region" description="Polar residues" evidence="1">
    <location>
        <begin position="681"/>
        <end position="695"/>
    </location>
</feature>
<dbReference type="OMA" id="SADFCVR"/>
<dbReference type="GO" id="GO:0031267">
    <property type="term" value="F:small GTPase binding"/>
    <property type="evidence" value="ECO:0007669"/>
    <property type="project" value="TreeGrafter"/>
</dbReference>
<dbReference type="InParanoid" id="A0A671V6P2"/>
<reference evidence="3" key="1">
    <citation type="submission" date="2021-04" db="EMBL/GenBank/DDBJ databases">
        <authorList>
            <consortium name="Wellcome Sanger Institute Data Sharing"/>
        </authorList>
    </citation>
    <scope>NUCLEOTIDE SEQUENCE [LARGE SCALE GENOMIC DNA]</scope>
</reference>
<feature type="region of interest" description="Disordered" evidence="1">
    <location>
        <begin position="811"/>
        <end position="1167"/>
    </location>
</feature>
<evidence type="ECO:0000259" key="2">
    <source>
        <dbReference type="PROSITE" id="PS50086"/>
    </source>
</evidence>
<dbReference type="FunFam" id="1.10.8.270:FF:000007">
    <property type="entry name" value="TBC1 domain family member 10A"/>
    <property type="match status" value="1"/>
</dbReference>
<dbReference type="FunFam" id="1.10.472.80:FF:000008">
    <property type="entry name" value="TBC1 domain family member 10A"/>
    <property type="match status" value="1"/>
</dbReference>
<dbReference type="SUPFAM" id="SSF47923">
    <property type="entry name" value="Ypt/Rab-GAP domain of gyp1p"/>
    <property type="match status" value="2"/>
</dbReference>
<accession>A0A671V6P2</accession>
<dbReference type="OrthoDB" id="159449at2759"/>
<dbReference type="InterPro" id="IPR035969">
    <property type="entry name" value="Rab-GAP_TBC_sf"/>
</dbReference>
<evidence type="ECO:0000313" key="4">
    <source>
        <dbReference type="Proteomes" id="UP000472265"/>
    </source>
</evidence>
<dbReference type="Gene3D" id="1.10.8.270">
    <property type="entry name" value="putative rabgap domain of human tbc1 domain family member 14 like domains"/>
    <property type="match status" value="1"/>
</dbReference>
<dbReference type="GeneTree" id="ENSGT00940000161287"/>
<dbReference type="GO" id="GO:0005096">
    <property type="term" value="F:GTPase activator activity"/>
    <property type="evidence" value="ECO:0007669"/>
    <property type="project" value="TreeGrafter"/>
</dbReference>
<dbReference type="Ensembl" id="ENSSAUT00010023213.1">
    <property type="protein sequence ID" value="ENSSAUP00010021975.1"/>
    <property type="gene ID" value="ENSSAUG00010009710.1"/>
</dbReference>
<gene>
    <name evidence="3" type="primary">tbc1d10c</name>
</gene>
<proteinExistence type="predicted"/>
<feature type="compositionally biased region" description="Polar residues" evidence="1">
    <location>
        <begin position="541"/>
        <end position="551"/>
    </location>
</feature>
<organism evidence="3 4">
    <name type="scientific">Sparus aurata</name>
    <name type="common">Gilthead sea bream</name>
    <dbReference type="NCBI Taxonomy" id="8175"/>
    <lineage>
        <taxon>Eukaryota</taxon>
        <taxon>Metazoa</taxon>
        <taxon>Chordata</taxon>
        <taxon>Craniata</taxon>
        <taxon>Vertebrata</taxon>
        <taxon>Euteleostomi</taxon>
        <taxon>Actinopterygii</taxon>
        <taxon>Neopterygii</taxon>
        <taxon>Teleostei</taxon>
        <taxon>Neoteleostei</taxon>
        <taxon>Acanthomorphata</taxon>
        <taxon>Eupercaria</taxon>
        <taxon>Spariformes</taxon>
        <taxon>Sparidae</taxon>
        <taxon>Sparus</taxon>
    </lineage>
</organism>